<dbReference type="EMBL" id="VMGK01000028">
    <property type="protein sequence ID" value="TSC92429.1"/>
    <property type="molecule type" value="Genomic_DNA"/>
</dbReference>
<reference evidence="1 2" key="1">
    <citation type="submission" date="2017-07" db="EMBL/GenBank/DDBJ databases">
        <title>Mechanisms for carbon and nitrogen cycling indicate functional differentiation within the Candidate Phyla Radiation.</title>
        <authorList>
            <person name="Danczak R.E."/>
            <person name="Johnston M.D."/>
            <person name="Kenah C."/>
            <person name="Slattery M."/>
            <person name="Wrighton K.C."/>
            <person name="Wilkins M.J."/>
        </authorList>
    </citation>
    <scope>NUCLEOTIDE SEQUENCE [LARGE SCALE GENOMIC DNA]</scope>
    <source>
        <strain evidence="1">Licking1014_7</strain>
    </source>
</reference>
<name>A0A554LIH2_9BACT</name>
<dbReference type="NCBIfam" id="TIGR02532">
    <property type="entry name" value="IV_pilin_GFxxxE"/>
    <property type="match status" value="1"/>
</dbReference>
<sequence>MKFSVKKGFSLIEIILAVALFAVYTLMVSGSFAYGNNSTFLAGNRLRAIFLAEQALEIVRNIRDESFSKISSGDNELYLDVFGNHWGLKKIIGEPEKIDGIYTRKITISDYEGNVNIKKIVVEVSWDQISAKQQGKVYSETLLADNEIPIGSGGDAPTEITITTQVDWEKGTTDGNIDTLVVEGDGDIKLMPYSPTKPLKYKTPGTHTTLFSQIGTTEVSQYISFSAIEDKPKNTSVSYRFRLTNSDGSWTGDWTEPKTYSGSLIDLAILPQLVISDPNNSFLQVESKLSTSQNNKTPQVFDFTIKY</sequence>
<comment type="caution">
    <text evidence="1">The sequence shown here is derived from an EMBL/GenBank/DDBJ whole genome shotgun (WGS) entry which is preliminary data.</text>
</comment>
<dbReference type="Proteomes" id="UP000315689">
    <property type="component" value="Unassembled WGS sequence"/>
</dbReference>
<protein>
    <recommendedName>
        <fullName evidence="3">Prepilin-type N-terminal cleavage/methylation domain-containing protein</fullName>
    </recommendedName>
</protein>
<proteinExistence type="predicted"/>
<dbReference type="InterPro" id="IPR012902">
    <property type="entry name" value="N_methyl_site"/>
</dbReference>
<gene>
    <name evidence="1" type="ORF">CEN89_711</name>
</gene>
<evidence type="ECO:0000313" key="1">
    <source>
        <dbReference type="EMBL" id="TSC92429.1"/>
    </source>
</evidence>
<dbReference type="AlphaFoldDB" id="A0A554LIH2"/>
<evidence type="ECO:0000313" key="2">
    <source>
        <dbReference type="Proteomes" id="UP000315689"/>
    </source>
</evidence>
<organism evidence="1 2">
    <name type="scientific">Candidatus Berkelbacteria bacterium Licking1014_7</name>
    <dbReference type="NCBI Taxonomy" id="2017147"/>
    <lineage>
        <taxon>Bacteria</taxon>
        <taxon>Candidatus Berkelbacteria</taxon>
    </lineage>
</organism>
<evidence type="ECO:0008006" key="3">
    <source>
        <dbReference type="Google" id="ProtNLM"/>
    </source>
</evidence>
<accession>A0A554LIH2</accession>